<gene>
    <name evidence="2" type="ORF">KK1_023276</name>
</gene>
<dbReference type="EMBL" id="CM003611">
    <property type="protein sequence ID" value="KYP60862.1"/>
    <property type="molecule type" value="Genomic_DNA"/>
</dbReference>
<accession>A0A151T1C1</accession>
<feature type="non-terminal residue" evidence="2">
    <location>
        <position position="1"/>
    </location>
</feature>
<evidence type="ECO:0000256" key="1">
    <source>
        <dbReference type="SAM" id="MobiDB-lite"/>
    </source>
</evidence>
<reference evidence="2 3" key="1">
    <citation type="journal article" date="2012" name="Nat. Biotechnol.">
        <title>Draft genome sequence of pigeonpea (Cajanus cajan), an orphan legume crop of resource-poor farmers.</title>
        <authorList>
            <person name="Varshney R.K."/>
            <person name="Chen W."/>
            <person name="Li Y."/>
            <person name="Bharti A.K."/>
            <person name="Saxena R.K."/>
            <person name="Schlueter J.A."/>
            <person name="Donoghue M.T."/>
            <person name="Azam S."/>
            <person name="Fan G."/>
            <person name="Whaley A.M."/>
            <person name="Farmer A.D."/>
            <person name="Sheridan J."/>
            <person name="Iwata A."/>
            <person name="Tuteja R."/>
            <person name="Penmetsa R.V."/>
            <person name="Wu W."/>
            <person name="Upadhyaya H.D."/>
            <person name="Yang S.P."/>
            <person name="Shah T."/>
            <person name="Saxena K.B."/>
            <person name="Michael T."/>
            <person name="McCombie W.R."/>
            <person name="Yang B."/>
            <person name="Zhang G."/>
            <person name="Yang H."/>
            <person name="Wang J."/>
            <person name="Spillane C."/>
            <person name="Cook D.R."/>
            <person name="May G.D."/>
            <person name="Xu X."/>
            <person name="Jackson S.A."/>
        </authorList>
    </citation>
    <scope>NUCLEOTIDE SEQUENCE [LARGE SCALE GENOMIC DNA]</scope>
    <source>
        <strain evidence="3">cv. Asha</strain>
    </source>
</reference>
<dbReference type="Gramene" id="C.cajan_22613.t">
    <property type="protein sequence ID" value="C.cajan_22613.t.cds1"/>
    <property type="gene ID" value="C.cajan_22613"/>
</dbReference>
<feature type="compositionally biased region" description="Basic and acidic residues" evidence="1">
    <location>
        <begin position="82"/>
        <end position="96"/>
    </location>
</feature>
<protein>
    <submittedName>
        <fullName evidence="2">Uncharacterized protein</fullName>
    </submittedName>
</protein>
<name>A0A151T1C1_CAJCA</name>
<evidence type="ECO:0000313" key="3">
    <source>
        <dbReference type="Proteomes" id="UP000075243"/>
    </source>
</evidence>
<dbReference type="Proteomes" id="UP000075243">
    <property type="component" value="Chromosome 9"/>
</dbReference>
<keyword evidence="3" id="KW-1185">Reference proteome</keyword>
<feature type="region of interest" description="Disordered" evidence="1">
    <location>
        <begin position="76"/>
        <end position="96"/>
    </location>
</feature>
<organism evidence="2 3">
    <name type="scientific">Cajanus cajan</name>
    <name type="common">Pigeon pea</name>
    <name type="synonym">Cajanus indicus</name>
    <dbReference type="NCBI Taxonomy" id="3821"/>
    <lineage>
        <taxon>Eukaryota</taxon>
        <taxon>Viridiplantae</taxon>
        <taxon>Streptophyta</taxon>
        <taxon>Embryophyta</taxon>
        <taxon>Tracheophyta</taxon>
        <taxon>Spermatophyta</taxon>
        <taxon>Magnoliopsida</taxon>
        <taxon>eudicotyledons</taxon>
        <taxon>Gunneridae</taxon>
        <taxon>Pentapetalae</taxon>
        <taxon>rosids</taxon>
        <taxon>fabids</taxon>
        <taxon>Fabales</taxon>
        <taxon>Fabaceae</taxon>
        <taxon>Papilionoideae</taxon>
        <taxon>50 kb inversion clade</taxon>
        <taxon>NPAAA clade</taxon>
        <taxon>indigoferoid/millettioid clade</taxon>
        <taxon>Phaseoleae</taxon>
        <taxon>Cajanus</taxon>
    </lineage>
</organism>
<dbReference type="AlphaFoldDB" id="A0A151T1C1"/>
<evidence type="ECO:0000313" key="2">
    <source>
        <dbReference type="EMBL" id="KYP60862.1"/>
    </source>
</evidence>
<sequence length="96" mass="11513">EKFTNQQIDDNVLRTLNSYFDHIMVAIKESKNLETIKVNSFQIYLKVMNKKLNERKNSEIFQEQILLIRTNYKKKGVGSWNEKGKDKWKGDKRWSC</sequence>
<proteinExistence type="predicted"/>